<comment type="function">
    <text evidence="4">Dirigent proteins impart stereoselectivity on the phenoxy radical-coupling reaction, yielding optically active lignans from two molecules of coniferyl alcohol in the biosynthesis of lignans, flavonolignans, and alkaloids and thus plays a central role in plant secondary metabolism.</text>
</comment>
<evidence type="ECO:0000256" key="5">
    <source>
        <dbReference type="SAM" id="Phobius"/>
    </source>
</evidence>
<dbReference type="PANTHER" id="PTHR46215:SF12">
    <property type="entry name" value="DIRIGENT PROTEIN"/>
    <property type="match status" value="1"/>
</dbReference>
<dbReference type="PANTHER" id="PTHR46215">
    <property type="entry name" value="DIRIGENT PROTEIN 24-RELATED"/>
    <property type="match status" value="1"/>
</dbReference>
<keyword evidence="5" id="KW-1133">Transmembrane helix</keyword>
<dbReference type="Proteomes" id="UP001367508">
    <property type="component" value="Unassembled WGS sequence"/>
</dbReference>
<keyword evidence="3 4" id="KW-0964">Secreted</keyword>
<keyword evidence="4" id="KW-0052">Apoplast</keyword>
<dbReference type="GO" id="GO:0048046">
    <property type="term" value="C:apoplast"/>
    <property type="evidence" value="ECO:0007669"/>
    <property type="project" value="UniProtKB-SubCell"/>
</dbReference>
<dbReference type="InterPro" id="IPR004265">
    <property type="entry name" value="Dirigent"/>
</dbReference>
<comment type="caution">
    <text evidence="6">The sequence shown here is derived from an EMBL/GenBank/DDBJ whole genome shotgun (WGS) entry which is preliminary data.</text>
</comment>
<dbReference type="Pfam" id="PF03018">
    <property type="entry name" value="Dirigent"/>
    <property type="match status" value="1"/>
</dbReference>
<dbReference type="AlphaFoldDB" id="A0AAN9KA33"/>
<name>A0AAN9KA33_CANGL</name>
<dbReference type="GO" id="GO:0009699">
    <property type="term" value="P:phenylpropanoid biosynthetic process"/>
    <property type="evidence" value="ECO:0007669"/>
    <property type="project" value="UniProtKB-ARBA"/>
</dbReference>
<protein>
    <recommendedName>
        <fullName evidence="4">Dirigent protein</fullName>
    </recommendedName>
</protein>
<feature type="transmembrane region" description="Helical" evidence="5">
    <location>
        <begin position="6"/>
        <end position="29"/>
    </location>
</feature>
<dbReference type="InterPro" id="IPR044859">
    <property type="entry name" value="Allene_oxi_cyc_Dirigent"/>
</dbReference>
<keyword evidence="5" id="KW-0472">Membrane</keyword>
<evidence type="ECO:0000256" key="4">
    <source>
        <dbReference type="RuleBase" id="RU363099"/>
    </source>
</evidence>
<comment type="subunit">
    <text evidence="2 4">Homodimer.</text>
</comment>
<organism evidence="6 7">
    <name type="scientific">Canavalia gladiata</name>
    <name type="common">Sword bean</name>
    <name type="synonym">Dolichos gladiatus</name>
    <dbReference type="NCBI Taxonomy" id="3824"/>
    <lineage>
        <taxon>Eukaryota</taxon>
        <taxon>Viridiplantae</taxon>
        <taxon>Streptophyta</taxon>
        <taxon>Embryophyta</taxon>
        <taxon>Tracheophyta</taxon>
        <taxon>Spermatophyta</taxon>
        <taxon>Magnoliopsida</taxon>
        <taxon>eudicotyledons</taxon>
        <taxon>Gunneridae</taxon>
        <taxon>Pentapetalae</taxon>
        <taxon>rosids</taxon>
        <taxon>fabids</taxon>
        <taxon>Fabales</taxon>
        <taxon>Fabaceae</taxon>
        <taxon>Papilionoideae</taxon>
        <taxon>50 kb inversion clade</taxon>
        <taxon>NPAAA clade</taxon>
        <taxon>indigoferoid/millettioid clade</taxon>
        <taxon>Phaseoleae</taxon>
        <taxon>Canavalia</taxon>
    </lineage>
</organism>
<proteinExistence type="inferred from homology"/>
<accession>A0AAN9KA33</accession>
<sequence>MAKKLILTSFSLKAIVLYLSLFGISLSYVKTEKVKVLIEKNDEAASNASNIHPLIFFMHDILGGSAPSERIVAGTIVNTQTSNLPFSKPNNRVFPFKGRIPLFETSIGSTPESTGTKVIKNIDKNKVFMNRNSLPYVTPNQLPPGATLENLLFGRITVIDDDITKGHELGSVVIGKAQGFHLASSLDGSSRTMAFAALFHSEDHDDEDSISFFGIHRTAIPESYIAVVGGTGKYDSVKGYAKIETLHLPEQHSTNGVEILLRITVCIS</sequence>
<keyword evidence="5" id="KW-0812">Transmembrane</keyword>
<comment type="similarity">
    <text evidence="1 4">Belongs to the plant dirigent protein family.</text>
</comment>
<dbReference type="Gene3D" id="2.40.480.10">
    <property type="entry name" value="Allene oxide cyclase-like"/>
    <property type="match status" value="1"/>
</dbReference>
<evidence type="ECO:0000256" key="2">
    <source>
        <dbReference type="ARBA" id="ARBA00011738"/>
    </source>
</evidence>
<evidence type="ECO:0000256" key="1">
    <source>
        <dbReference type="ARBA" id="ARBA00010746"/>
    </source>
</evidence>
<dbReference type="EMBL" id="JAYMYQ010000009">
    <property type="protein sequence ID" value="KAK7312508.1"/>
    <property type="molecule type" value="Genomic_DNA"/>
</dbReference>
<keyword evidence="7" id="KW-1185">Reference proteome</keyword>
<reference evidence="6 7" key="1">
    <citation type="submission" date="2024-01" db="EMBL/GenBank/DDBJ databases">
        <title>The genomes of 5 underutilized Papilionoideae crops provide insights into root nodulation and disease resistanc.</title>
        <authorList>
            <person name="Jiang F."/>
        </authorList>
    </citation>
    <scope>NUCLEOTIDE SEQUENCE [LARGE SCALE GENOMIC DNA]</scope>
    <source>
        <strain evidence="6">LVBAO_FW01</strain>
        <tissue evidence="6">Leaves</tissue>
    </source>
</reference>
<gene>
    <name evidence="6" type="ORF">VNO77_36413</name>
</gene>
<evidence type="ECO:0000256" key="3">
    <source>
        <dbReference type="ARBA" id="ARBA00022525"/>
    </source>
</evidence>
<evidence type="ECO:0000313" key="7">
    <source>
        <dbReference type="Proteomes" id="UP001367508"/>
    </source>
</evidence>
<evidence type="ECO:0000313" key="6">
    <source>
        <dbReference type="EMBL" id="KAK7312508.1"/>
    </source>
</evidence>
<comment type="subcellular location">
    <subcellularLocation>
        <location evidence="4">Secreted</location>
        <location evidence="4">Extracellular space</location>
        <location evidence="4">Apoplast</location>
    </subcellularLocation>
</comment>